<evidence type="ECO:0000313" key="3">
    <source>
        <dbReference type="Proteomes" id="UP000692954"/>
    </source>
</evidence>
<comment type="caution">
    <text evidence="2">The sequence shown here is derived from an EMBL/GenBank/DDBJ whole genome shotgun (WGS) entry which is preliminary data.</text>
</comment>
<gene>
    <name evidence="2" type="ORF">PSON_ATCC_30995.1.T0850229</name>
</gene>
<dbReference type="EMBL" id="CAJJDN010000085">
    <property type="protein sequence ID" value="CAD8106009.1"/>
    <property type="molecule type" value="Genomic_DNA"/>
</dbReference>
<dbReference type="AlphaFoldDB" id="A0A8S1PTV3"/>
<dbReference type="Proteomes" id="UP000692954">
    <property type="component" value="Unassembled WGS sequence"/>
</dbReference>
<sequence length="73" mass="8600">MIRQYKLILLMPLPIIIKAIHQVVYTNTMMQLNVMIRQYKLILMRPLPILIKAVHQNTSITKMKPQKITTSLQ</sequence>
<organism evidence="2 3">
    <name type="scientific">Paramecium sonneborni</name>
    <dbReference type="NCBI Taxonomy" id="65129"/>
    <lineage>
        <taxon>Eukaryota</taxon>
        <taxon>Sar</taxon>
        <taxon>Alveolata</taxon>
        <taxon>Ciliophora</taxon>
        <taxon>Intramacronucleata</taxon>
        <taxon>Oligohymenophorea</taxon>
        <taxon>Peniculida</taxon>
        <taxon>Parameciidae</taxon>
        <taxon>Paramecium</taxon>
    </lineage>
</organism>
<feature type="chain" id="PRO_5035715083" description="Secreted protein" evidence="1">
    <location>
        <begin position="20"/>
        <end position="73"/>
    </location>
</feature>
<evidence type="ECO:0000313" key="2">
    <source>
        <dbReference type="EMBL" id="CAD8106009.1"/>
    </source>
</evidence>
<name>A0A8S1PTV3_9CILI</name>
<keyword evidence="1" id="KW-0732">Signal</keyword>
<evidence type="ECO:0000256" key="1">
    <source>
        <dbReference type="SAM" id="SignalP"/>
    </source>
</evidence>
<protein>
    <recommendedName>
        <fullName evidence="4">Secreted protein</fullName>
    </recommendedName>
</protein>
<proteinExistence type="predicted"/>
<reference evidence="2" key="1">
    <citation type="submission" date="2021-01" db="EMBL/GenBank/DDBJ databases">
        <authorList>
            <consortium name="Genoscope - CEA"/>
            <person name="William W."/>
        </authorList>
    </citation>
    <scope>NUCLEOTIDE SEQUENCE</scope>
</reference>
<feature type="signal peptide" evidence="1">
    <location>
        <begin position="1"/>
        <end position="19"/>
    </location>
</feature>
<keyword evidence="3" id="KW-1185">Reference proteome</keyword>
<accession>A0A8S1PTV3</accession>
<evidence type="ECO:0008006" key="4">
    <source>
        <dbReference type="Google" id="ProtNLM"/>
    </source>
</evidence>